<keyword evidence="2" id="KW-1185">Reference proteome</keyword>
<name>A0ACD5BPA7_9PSEU</name>
<reference evidence="1" key="1">
    <citation type="submission" date="2023-10" db="EMBL/GenBank/DDBJ databases">
        <title>Whole genome sequencing of actinobacterial strain Amycolatopsis sp. (BCA-696) identifies the underlying plant growth-promoting genes.</title>
        <authorList>
            <person name="Gandham P."/>
            <person name="Vadla N."/>
            <person name="Saji A."/>
            <person name="Srinivas V."/>
            <person name="Ruperao P."/>
            <person name="Selvanayagam S."/>
            <person name="Saxena R.K."/>
            <person name="Rathore A."/>
            <person name="Gopalakrishnan S."/>
            <person name="Thakur V."/>
        </authorList>
    </citation>
    <scope>NUCLEOTIDE SEQUENCE</scope>
    <source>
        <strain evidence="1">BCA-696</strain>
    </source>
</reference>
<sequence>METGDGIGLRFKEPVALAVWVREDGRWLLLAYQPTVLPEPAS</sequence>
<dbReference type="Proteomes" id="UP001456344">
    <property type="component" value="Chromosome"/>
</dbReference>
<protein>
    <submittedName>
        <fullName evidence="1">Uncharacterized protein</fullName>
    </submittedName>
</protein>
<dbReference type="EMBL" id="CP150484">
    <property type="protein sequence ID" value="WYW21149.1"/>
    <property type="molecule type" value="Genomic_DNA"/>
</dbReference>
<proteinExistence type="predicted"/>
<accession>A0ACD5BPA7</accession>
<gene>
    <name evidence="1" type="ORF">LCL61_36940</name>
</gene>
<evidence type="ECO:0000313" key="1">
    <source>
        <dbReference type="EMBL" id="WYW21149.1"/>
    </source>
</evidence>
<evidence type="ECO:0000313" key="2">
    <source>
        <dbReference type="Proteomes" id="UP001456344"/>
    </source>
</evidence>
<organism evidence="1 2">
    <name type="scientific">Amycolatopsis coloradensis</name>
    <dbReference type="NCBI Taxonomy" id="76021"/>
    <lineage>
        <taxon>Bacteria</taxon>
        <taxon>Bacillati</taxon>
        <taxon>Actinomycetota</taxon>
        <taxon>Actinomycetes</taxon>
        <taxon>Pseudonocardiales</taxon>
        <taxon>Pseudonocardiaceae</taxon>
        <taxon>Amycolatopsis</taxon>
    </lineage>
</organism>